<dbReference type="EMBL" id="LNQE01001916">
    <property type="protein sequence ID" value="KUG02645.1"/>
    <property type="molecule type" value="Genomic_DNA"/>
</dbReference>
<keyword evidence="1" id="KW-0812">Transmembrane</keyword>
<feature type="transmembrane region" description="Helical" evidence="1">
    <location>
        <begin position="119"/>
        <end position="137"/>
    </location>
</feature>
<proteinExistence type="predicted"/>
<keyword evidence="1" id="KW-1133">Transmembrane helix</keyword>
<feature type="transmembrane region" description="Helical" evidence="1">
    <location>
        <begin position="12"/>
        <end position="29"/>
    </location>
</feature>
<evidence type="ECO:0000313" key="3">
    <source>
        <dbReference type="EMBL" id="KUG02645.1"/>
    </source>
</evidence>
<feature type="transmembrane region" description="Helical" evidence="1">
    <location>
        <begin position="57"/>
        <end position="81"/>
    </location>
</feature>
<organism evidence="3">
    <name type="scientific">hydrocarbon metagenome</name>
    <dbReference type="NCBI Taxonomy" id="938273"/>
    <lineage>
        <taxon>unclassified sequences</taxon>
        <taxon>metagenomes</taxon>
        <taxon>ecological metagenomes</taxon>
    </lineage>
</organism>
<comment type="caution">
    <text evidence="3">The sequence shown here is derived from an EMBL/GenBank/DDBJ whole genome shotgun (WGS) entry which is preliminary data.</text>
</comment>
<dbReference type="InterPro" id="IPR012867">
    <property type="entry name" value="DUF1648"/>
</dbReference>
<reference evidence="3" key="1">
    <citation type="journal article" date="2015" name="Proc. Natl. Acad. Sci. U.S.A.">
        <title>Networks of energetic and metabolic interactions define dynamics in microbial communities.</title>
        <authorList>
            <person name="Embree M."/>
            <person name="Liu J.K."/>
            <person name="Al-Bassam M.M."/>
            <person name="Zengler K."/>
        </authorList>
    </citation>
    <scope>NUCLEOTIDE SEQUENCE</scope>
</reference>
<feature type="domain" description="DUF1648" evidence="2">
    <location>
        <begin position="19"/>
        <end position="67"/>
    </location>
</feature>
<evidence type="ECO:0000256" key="1">
    <source>
        <dbReference type="SAM" id="Phobius"/>
    </source>
</evidence>
<accession>A0A0W8E213</accession>
<gene>
    <name evidence="3" type="ORF">ASZ90_020013</name>
</gene>
<dbReference type="Pfam" id="PF07853">
    <property type="entry name" value="DUF1648"/>
    <property type="match status" value="1"/>
</dbReference>
<dbReference type="AlphaFoldDB" id="A0A0W8E213"/>
<sequence length="183" mass="20717">MWNRIEPFYPPWLELIPMILLLFAFTYTFEYYPLLPEQVPTHFGLTGAPDTWAAKGFWSVFVLPLVGAMVWLSMLLINYFLIIRPDDPGRFINLPRQHKEKLGREQLEYIRTTTARGMMLLNLTLAAMIATFQYGSIKTALGHQEGLGMIALVFAAAILIESIGLSIKTISMTFISGRRGGQS</sequence>
<evidence type="ECO:0000259" key="2">
    <source>
        <dbReference type="Pfam" id="PF07853"/>
    </source>
</evidence>
<keyword evidence="1" id="KW-0472">Membrane</keyword>
<feature type="transmembrane region" description="Helical" evidence="1">
    <location>
        <begin position="149"/>
        <end position="170"/>
    </location>
</feature>
<name>A0A0W8E213_9ZZZZ</name>
<protein>
    <recommendedName>
        <fullName evidence="2">DUF1648 domain-containing protein</fullName>
    </recommendedName>
</protein>